<evidence type="ECO:0000256" key="5">
    <source>
        <dbReference type="SAM" id="MobiDB-lite"/>
    </source>
</evidence>
<sequence>MSDNLRFEHGGTVDEKAFEQNDPKPSLLDNASFTDIANAATFETYGHVQRDLKARRVTFIALGANLGTGLFLDIGRALRISGLFLLFLGYAIASSAGFLMMMALGEMAVWLSLPGAIPQFCTRHVDDALVFADGWKHLVYGSAEHVSVAVWIGILIVALLALNILAVKVYGEPEFACALIKLCGIIGLLITALVIDLEGASTQNQLGFHYWKTDSIMKEYIAFSNTGRFLGLFSTLANASSSLGGVETVVVAAGEAENPRRNIPRAIRRVFWRLLFFFVLASFALGLICPSNHPKLLGASSSSNAESPWLIAIYLARIKALPSIVNVVVLIAGVSSGNSYVFMGSRYLYALACNHQAPKTFLRCTNQGIPIYALLVTMSISFLTFMSIGSSSNTVFQWFQNLTTVSTLYDYPCLLVLHVQSEVQTSANHNKHTWISICISYMRFHAALQAQQIDRSDLPFSFPLQPYSPYFTPGYLCIVVLFNGFDSIAGGFNLPRFITSYIGFPRFFGFFLFWKILKRTKWKQPEEADLFTGEAELDAIEWPRTVPRKFAERIWLAFI</sequence>
<dbReference type="GeneID" id="34449837"/>
<accession>A0A1F8A1I2</accession>
<evidence type="ECO:0000256" key="4">
    <source>
        <dbReference type="ARBA" id="ARBA00023136"/>
    </source>
</evidence>
<feature type="region of interest" description="Disordered" evidence="5">
    <location>
        <begin position="1"/>
        <end position="23"/>
    </location>
</feature>
<evidence type="ECO:0000256" key="6">
    <source>
        <dbReference type="SAM" id="Phobius"/>
    </source>
</evidence>
<reference evidence="8 9" key="1">
    <citation type="journal article" date="2016" name="Genome Biol. Evol.">
        <title>Draft genome sequence of an aflatoxigenic Aspergillus species, A. bombycis.</title>
        <authorList>
            <person name="Moore G.G."/>
            <person name="Mack B.M."/>
            <person name="Beltz S.B."/>
            <person name="Gilbert M.K."/>
        </authorList>
    </citation>
    <scope>NUCLEOTIDE SEQUENCE [LARGE SCALE GENOMIC DNA]</scope>
    <source>
        <strain evidence="9">NRRL 26010</strain>
    </source>
</reference>
<dbReference type="Proteomes" id="UP000179179">
    <property type="component" value="Unassembled WGS sequence"/>
</dbReference>
<dbReference type="InterPro" id="IPR050524">
    <property type="entry name" value="APC_YAT"/>
</dbReference>
<dbReference type="Gene3D" id="1.20.1740.10">
    <property type="entry name" value="Amino acid/polyamine transporter I"/>
    <property type="match status" value="1"/>
</dbReference>
<gene>
    <name evidence="8" type="ORF">ABOM_006447</name>
</gene>
<feature type="compositionally biased region" description="Basic and acidic residues" evidence="5">
    <location>
        <begin position="1"/>
        <end position="22"/>
    </location>
</feature>
<dbReference type="PANTHER" id="PTHR43341:SF39">
    <property type="entry name" value="AMINO ACID TRANSPORTER (EUROFUNG)-RELATED"/>
    <property type="match status" value="1"/>
</dbReference>
<keyword evidence="3 6" id="KW-1133">Transmembrane helix</keyword>
<dbReference type="Pfam" id="PF00324">
    <property type="entry name" value="AA_permease"/>
    <property type="match status" value="2"/>
</dbReference>
<feature type="transmembrane region" description="Helical" evidence="6">
    <location>
        <begin position="178"/>
        <end position="197"/>
    </location>
</feature>
<proteinExistence type="predicted"/>
<dbReference type="EMBL" id="LYCR01000044">
    <property type="protein sequence ID" value="OGM45299.1"/>
    <property type="molecule type" value="Genomic_DNA"/>
</dbReference>
<dbReference type="GO" id="GO:0015171">
    <property type="term" value="F:amino acid transmembrane transporter activity"/>
    <property type="evidence" value="ECO:0007669"/>
    <property type="project" value="TreeGrafter"/>
</dbReference>
<dbReference type="GO" id="GO:0016020">
    <property type="term" value="C:membrane"/>
    <property type="evidence" value="ECO:0007669"/>
    <property type="project" value="UniProtKB-SubCell"/>
</dbReference>
<dbReference type="OrthoDB" id="3900342at2759"/>
<feature type="transmembrane region" description="Helical" evidence="6">
    <location>
        <begin position="146"/>
        <end position="166"/>
    </location>
</feature>
<feature type="domain" description="Amino acid permease/ SLC12A" evidence="7">
    <location>
        <begin position="433"/>
        <end position="522"/>
    </location>
</feature>
<organism evidence="8 9">
    <name type="scientific">Aspergillus bombycis</name>
    <dbReference type="NCBI Taxonomy" id="109264"/>
    <lineage>
        <taxon>Eukaryota</taxon>
        <taxon>Fungi</taxon>
        <taxon>Dikarya</taxon>
        <taxon>Ascomycota</taxon>
        <taxon>Pezizomycotina</taxon>
        <taxon>Eurotiomycetes</taxon>
        <taxon>Eurotiomycetidae</taxon>
        <taxon>Eurotiales</taxon>
        <taxon>Aspergillaceae</taxon>
        <taxon>Aspergillus</taxon>
    </lineage>
</organism>
<keyword evidence="4 6" id="KW-0472">Membrane</keyword>
<feature type="transmembrane region" description="Helical" evidence="6">
    <location>
        <begin position="497"/>
        <end position="517"/>
    </location>
</feature>
<feature type="transmembrane region" description="Helical" evidence="6">
    <location>
        <begin position="270"/>
        <end position="288"/>
    </location>
</feature>
<feature type="transmembrane region" description="Helical" evidence="6">
    <location>
        <begin position="369"/>
        <end position="388"/>
    </location>
</feature>
<feature type="domain" description="Amino acid permease/ SLC12A" evidence="7">
    <location>
        <begin position="57"/>
        <end position="419"/>
    </location>
</feature>
<evidence type="ECO:0000259" key="7">
    <source>
        <dbReference type="Pfam" id="PF00324"/>
    </source>
</evidence>
<dbReference type="InterPro" id="IPR004841">
    <property type="entry name" value="AA-permease/SLC12A_dom"/>
</dbReference>
<dbReference type="PANTHER" id="PTHR43341">
    <property type="entry name" value="AMINO ACID PERMEASE"/>
    <property type="match status" value="1"/>
</dbReference>
<feature type="transmembrane region" description="Helical" evidence="6">
    <location>
        <begin position="84"/>
        <end position="104"/>
    </location>
</feature>
<keyword evidence="2 6" id="KW-0812">Transmembrane</keyword>
<name>A0A1F8A1I2_9EURO</name>
<protein>
    <submittedName>
        <fullName evidence="8">Arginine permease</fullName>
    </submittedName>
</protein>
<feature type="transmembrane region" description="Helical" evidence="6">
    <location>
        <begin position="308"/>
        <end position="334"/>
    </location>
</feature>
<dbReference type="RefSeq" id="XP_022389016.1">
    <property type="nucleotide sequence ID" value="XM_022533576.1"/>
</dbReference>
<evidence type="ECO:0000313" key="8">
    <source>
        <dbReference type="EMBL" id="OGM45299.1"/>
    </source>
</evidence>
<keyword evidence="9" id="KW-1185">Reference proteome</keyword>
<evidence type="ECO:0000256" key="1">
    <source>
        <dbReference type="ARBA" id="ARBA00004141"/>
    </source>
</evidence>
<dbReference type="AlphaFoldDB" id="A0A1F8A1I2"/>
<comment type="subcellular location">
    <subcellularLocation>
        <location evidence="1">Membrane</location>
        <topology evidence="1">Multi-pass membrane protein</topology>
    </subcellularLocation>
</comment>
<evidence type="ECO:0000313" key="9">
    <source>
        <dbReference type="Proteomes" id="UP000179179"/>
    </source>
</evidence>
<evidence type="ECO:0000256" key="3">
    <source>
        <dbReference type="ARBA" id="ARBA00022989"/>
    </source>
</evidence>
<evidence type="ECO:0000256" key="2">
    <source>
        <dbReference type="ARBA" id="ARBA00022692"/>
    </source>
</evidence>
<comment type="caution">
    <text evidence="8">The sequence shown here is derived from an EMBL/GenBank/DDBJ whole genome shotgun (WGS) entry which is preliminary data.</text>
</comment>